<dbReference type="SUPFAM" id="SSF74650">
    <property type="entry name" value="Galactose mutarotase-like"/>
    <property type="match status" value="1"/>
</dbReference>
<dbReference type="GO" id="GO:0004339">
    <property type="term" value="F:glucan 1,4-alpha-glucosidase activity"/>
    <property type="evidence" value="ECO:0007669"/>
    <property type="project" value="UniProtKB-EC"/>
</dbReference>
<keyword evidence="4" id="KW-0732">Signal</keyword>
<dbReference type="PANTHER" id="PTHR31616:SF0">
    <property type="entry name" value="GLUCAN 1,4-ALPHA-GLUCOSIDASE"/>
    <property type="match status" value="1"/>
</dbReference>
<dbReference type="PROSITE" id="PS00820">
    <property type="entry name" value="GLUCOAMYLASE"/>
    <property type="match status" value="1"/>
</dbReference>
<keyword evidence="3 6" id="KW-0326">Glycosidase</keyword>
<dbReference type="InterPro" id="IPR002044">
    <property type="entry name" value="CBM20"/>
</dbReference>
<accession>A0A8J7GH57</accession>
<sequence length="799" mass="83426">MRTRTALPLVVALGAALLGPTPAYAAVAPGAPGTGSAWTTGAKDGLGTSATTGSKVWFTLGQGVTHEIYYPQVDTANVQDLQFVVSDGATFTELERDATNHTTTLTDQRSLSYDQVNTAKSGKYKIIKSYATDPARQTMLLRTRFQVTSGGPLQLYVLYNPSLNNSGMGDTGATSAGQLVASDGPVSSALAVSTGFTALTSGYSGTSSDGYVDLRANHVLDATYDSAPTPGNLVQFGQVPVGTDTTFTLALAFGPDRSAASAAASGSLATGFPAVATSYADGWHSYLSGLHPAPASVTSTGLVTQYNVALMTLKAHEDKTYLGANVASLTVPWGQAINADNPGTAGYHAVWARDLYQVATAQLAAGDTAAANRSLDYLLNVQQRADGSFPQNTRLDGTPVWGSLQLDEVAYPIILAWHLGRTDAWPRLRKSADFLRARGTNSPQERWEEEAGYSPSTIAAEIAGLVCASALGGDGSYATTADAWRNALDSQTFTTTGHLGDGRYYERVDGDGNPNDGQPLEINSGGGTWDERDVIDGGFLDLVRLGVKRADDPTILASLPELDATLKVTTPNGAMWYRYNHDAYGEKSDGSPYTGSGGIGRLWPLLSGERGEYELLAGRSAATHLATMAASANSGYLIPEQAWDRAPFPVGEGTDSAAPLAWSMAQFVRLALSIDAGSPVERPSVVAARYASTSLTVTVTVPAGTTGPVYLAGNLSVLGTGLPDWDAAGMALTAVDTTHWKVTLPANGAALSYKFTLGDWGHVEKGSSCAEVGNRSSTLTGAPVSAIVANWRNVSPCGN</sequence>
<dbReference type="Gene3D" id="1.50.10.10">
    <property type="match status" value="1"/>
</dbReference>
<reference evidence="6" key="1">
    <citation type="submission" date="2020-11" db="EMBL/GenBank/DDBJ databases">
        <title>Sequencing the genomes of 1000 actinobacteria strains.</title>
        <authorList>
            <person name="Klenk H.-P."/>
        </authorList>
    </citation>
    <scope>NUCLEOTIDE SEQUENCE</scope>
    <source>
        <strain evidence="6">DSM 45356</strain>
    </source>
</reference>
<dbReference type="AlphaFoldDB" id="A0A8J7GH57"/>
<evidence type="ECO:0000256" key="3">
    <source>
        <dbReference type="ARBA" id="ARBA00023295"/>
    </source>
</evidence>
<keyword evidence="2 6" id="KW-0378">Hydrolase</keyword>
<dbReference type="EMBL" id="JADOUF010000001">
    <property type="protein sequence ID" value="MBG6137455.1"/>
    <property type="molecule type" value="Genomic_DNA"/>
</dbReference>
<dbReference type="SMART" id="SM01065">
    <property type="entry name" value="CBM_2"/>
    <property type="match status" value="1"/>
</dbReference>
<dbReference type="InterPro" id="IPR014718">
    <property type="entry name" value="GH-type_carb-bd"/>
</dbReference>
<protein>
    <submittedName>
        <fullName evidence="6">Glucoamylase</fullName>
        <ecNumber evidence="6">3.2.1.3</ecNumber>
    </submittedName>
</protein>
<evidence type="ECO:0000256" key="1">
    <source>
        <dbReference type="ARBA" id="ARBA00006188"/>
    </source>
</evidence>
<proteinExistence type="inferred from homology"/>
<dbReference type="GO" id="GO:0016757">
    <property type="term" value="F:glycosyltransferase activity"/>
    <property type="evidence" value="ECO:0007669"/>
    <property type="project" value="UniProtKB-ARBA"/>
</dbReference>
<dbReference type="SUPFAM" id="SSF48208">
    <property type="entry name" value="Six-hairpin glycosidases"/>
    <property type="match status" value="1"/>
</dbReference>
<dbReference type="CDD" id="cd07430">
    <property type="entry name" value="GH15_N"/>
    <property type="match status" value="1"/>
</dbReference>
<dbReference type="Pfam" id="PF00723">
    <property type="entry name" value="Glyco_hydro_15"/>
    <property type="match status" value="1"/>
</dbReference>
<dbReference type="Pfam" id="PF09137">
    <property type="entry name" value="Glucodextran_N"/>
    <property type="match status" value="1"/>
</dbReference>
<dbReference type="GO" id="GO:0005975">
    <property type="term" value="P:carbohydrate metabolic process"/>
    <property type="evidence" value="ECO:0007669"/>
    <property type="project" value="InterPro"/>
</dbReference>
<dbReference type="RefSeq" id="WP_197004324.1">
    <property type="nucleotide sequence ID" value="NZ_BONS01000020.1"/>
</dbReference>
<gene>
    <name evidence="6" type="ORF">IW245_003649</name>
</gene>
<comment type="similarity">
    <text evidence="1">Belongs to the glycosyl hydrolase 15 family.</text>
</comment>
<feature type="domain" description="CBM20" evidence="5">
    <location>
        <begin position="694"/>
        <end position="787"/>
    </location>
</feature>
<keyword evidence="7" id="KW-1185">Reference proteome</keyword>
<dbReference type="InterPro" id="IPR011613">
    <property type="entry name" value="GH15-like"/>
</dbReference>
<evidence type="ECO:0000259" key="5">
    <source>
        <dbReference type="SMART" id="SM01065"/>
    </source>
</evidence>
<dbReference type="Gene3D" id="2.70.98.10">
    <property type="match status" value="1"/>
</dbReference>
<dbReference type="InterPro" id="IPR046966">
    <property type="entry name" value="Glucoamylase_active_site"/>
</dbReference>
<evidence type="ECO:0000256" key="2">
    <source>
        <dbReference type="ARBA" id="ARBA00022801"/>
    </source>
</evidence>
<feature type="signal peptide" evidence="4">
    <location>
        <begin position="1"/>
        <end position="25"/>
    </location>
</feature>
<feature type="chain" id="PRO_5035186447" evidence="4">
    <location>
        <begin position="26"/>
        <end position="799"/>
    </location>
</feature>
<name>A0A8J7GH57_9ACTN</name>
<evidence type="ECO:0000313" key="6">
    <source>
        <dbReference type="EMBL" id="MBG6137455.1"/>
    </source>
</evidence>
<dbReference type="GO" id="GO:2001070">
    <property type="term" value="F:starch binding"/>
    <property type="evidence" value="ECO:0007669"/>
    <property type="project" value="InterPro"/>
</dbReference>
<dbReference type="InterPro" id="IPR012341">
    <property type="entry name" value="6hp_glycosidase-like_sf"/>
</dbReference>
<evidence type="ECO:0000313" key="7">
    <source>
        <dbReference type="Proteomes" id="UP000622552"/>
    </source>
</evidence>
<dbReference type="InterPro" id="IPR011013">
    <property type="entry name" value="Gal_mutarotase_sf_dom"/>
</dbReference>
<dbReference type="InterPro" id="IPR008928">
    <property type="entry name" value="6-hairpin_glycosidase_sf"/>
</dbReference>
<dbReference type="PANTHER" id="PTHR31616">
    <property type="entry name" value="TREHALASE"/>
    <property type="match status" value="1"/>
</dbReference>
<dbReference type="Proteomes" id="UP000622552">
    <property type="component" value="Unassembled WGS sequence"/>
</dbReference>
<evidence type="ECO:0000256" key="4">
    <source>
        <dbReference type="SAM" id="SignalP"/>
    </source>
</evidence>
<comment type="caution">
    <text evidence="6">The sequence shown here is derived from an EMBL/GenBank/DDBJ whole genome shotgun (WGS) entry which is preliminary data.</text>
</comment>
<dbReference type="EC" id="3.2.1.3" evidence="6"/>
<dbReference type="InterPro" id="IPR015220">
    <property type="entry name" value="Glucodextranase_N"/>
</dbReference>
<organism evidence="6 7">
    <name type="scientific">Longispora fulva</name>
    <dbReference type="NCBI Taxonomy" id="619741"/>
    <lineage>
        <taxon>Bacteria</taxon>
        <taxon>Bacillati</taxon>
        <taxon>Actinomycetota</taxon>
        <taxon>Actinomycetes</taxon>
        <taxon>Micromonosporales</taxon>
        <taxon>Micromonosporaceae</taxon>
        <taxon>Longispora</taxon>
    </lineage>
</organism>